<dbReference type="InterPro" id="IPR053258">
    <property type="entry name" value="Ca-permeable_cation_channel"/>
</dbReference>
<dbReference type="EMBL" id="CM031828">
    <property type="protein sequence ID" value="KAG6716203.1"/>
    <property type="molecule type" value="Genomic_DNA"/>
</dbReference>
<evidence type="ECO:0000313" key="3">
    <source>
        <dbReference type="Proteomes" id="UP000811246"/>
    </source>
</evidence>
<dbReference type="PANTHER" id="PTHR34115:SF17">
    <property type="entry name" value="PROTEIN, PUTATIVE-RELATED"/>
    <property type="match status" value="1"/>
</dbReference>
<keyword evidence="1" id="KW-0812">Transmembrane</keyword>
<protein>
    <submittedName>
        <fullName evidence="2">Uncharacterized protein</fullName>
    </submittedName>
</protein>
<gene>
    <name evidence="2" type="ORF">I3842_04G036000</name>
</gene>
<evidence type="ECO:0000313" key="2">
    <source>
        <dbReference type="EMBL" id="KAG6716203.1"/>
    </source>
</evidence>
<comment type="caution">
    <text evidence="2">The sequence shown here is derived from an EMBL/GenBank/DDBJ whole genome shotgun (WGS) entry which is preliminary data.</text>
</comment>
<sequence length="109" mass="12096">MNNLRPDGHEQGAFLGLTIQHLVTIQTLIQVLVNLLPVQYQKSGSSPFETHCIIMSIFIGAVCVYFLALMEIFRPNPNASYHHAARLICYVSGILACTCLVMILFPTFG</sequence>
<feature type="transmembrane region" description="Helical" evidence="1">
    <location>
        <begin position="12"/>
        <end position="33"/>
    </location>
</feature>
<feature type="transmembrane region" description="Helical" evidence="1">
    <location>
        <begin position="85"/>
        <end position="105"/>
    </location>
</feature>
<dbReference type="Proteomes" id="UP000811246">
    <property type="component" value="Chromosome 4"/>
</dbReference>
<keyword evidence="1" id="KW-1133">Transmembrane helix</keyword>
<organism evidence="2 3">
    <name type="scientific">Carya illinoinensis</name>
    <name type="common">Pecan</name>
    <dbReference type="NCBI Taxonomy" id="32201"/>
    <lineage>
        <taxon>Eukaryota</taxon>
        <taxon>Viridiplantae</taxon>
        <taxon>Streptophyta</taxon>
        <taxon>Embryophyta</taxon>
        <taxon>Tracheophyta</taxon>
        <taxon>Spermatophyta</taxon>
        <taxon>Magnoliopsida</taxon>
        <taxon>eudicotyledons</taxon>
        <taxon>Gunneridae</taxon>
        <taxon>Pentapetalae</taxon>
        <taxon>rosids</taxon>
        <taxon>fabids</taxon>
        <taxon>Fagales</taxon>
        <taxon>Juglandaceae</taxon>
        <taxon>Carya</taxon>
    </lineage>
</organism>
<accession>A0A922F559</accession>
<feature type="transmembrane region" description="Helical" evidence="1">
    <location>
        <begin position="53"/>
        <end position="73"/>
    </location>
</feature>
<name>A0A922F559_CARIL</name>
<proteinExistence type="predicted"/>
<keyword evidence="1" id="KW-0472">Membrane</keyword>
<reference evidence="2" key="1">
    <citation type="submission" date="2021-01" db="EMBL/GenBank/DDBJ databases">
        <authorList>
            <person name="Lovell J.T."/>
            <person name="Bentley N."/>
            <person name="Bhattarai G."/>
            <person name="Jenkins J.W."/>
            <person name="Sreedasyam A."/>
            <person name="Alarcon Y."/>
            <person name="Bock C."/>
            <person name="Boston L."/>
            <person name="Carlson J."/>
            <person name="Cervantes K."/>
            <person name="Clermont K."/>
            <person name="Krom N."/>
            <person name="Kubenka K."/>
            <person name="Mamidi S."/>
            <person name="Mattison C."/>
            <person name="Monteros M."/>
            <person name="Pisani C."/>
            <person name="Plott C."/>
            <person name="Rajasekar S."/>
            <person name="Rhein H.S."/>
            <person name="Rohla C."/>
            <person name="Song M."/>
            <person name="Hilaire R.S."/>
            <person name="Shu S."/>
            <person name="Wells L."/>
            <person name="Wang X."/>
            <person name="Webber J."/>
            <person name="Heerema R.J."/>
            <person name="Klein P."/>
            <person name="Conner P."/>
            <person name="Grauke L."/>
            <person name="Grimwood J."/>
            <person name="Schmutz J."/>
            <person name="Randall J.J."/>
        </authorList>
    </citation>
    <scope>NUCLEOTIDE SEQUENCE</scope>
    <source>
        <tissue evidence="2">Leaf</tissue>
    </source>
</reference>
<dbReference type="AlphaFoldDB" id="A0A922F559"/>
<evidence type="ECO:0000256" key="1">
    <source>
        <dbReference type="SAM" id="Phobius"/>
    </source>
</evidence>
<dbReference type="PANTHER" id="PTHR34115">
    <property type="entry name" value="PROTEIN, PUTATIVE-RELATED"/>
    <property type="match status" value="1"/>
</dbReference>